<gene>
    <name evidence="2" type="ORF">PROH_16870</name>
</gene>
<evidence type="ECO:0000256" key="1">
    <source>
        <dbReference type="ARBA" id="ARBA00022679"/>
    </source>
</evidence>
<dbReference type="EMBL" id="AJTX02000007">
    <property type="protein sequence ID" value="KKI98766.1"/>
    <property type="molecule type" value="Genomic_DNA"/>
</dbReference>
<proteinExistence type="predicted"/>
<dbReference type="InterPro" id="IPR026634">
    <property type="entry name" value="TPST-like"/>
</dbReference>
<dbReference type="Gene3D" id="3.40.50.300">
    <property type="entry name" value="P-loop containing nucleotide triphosphate hydrolases"/>
    <property type="match status" value="1"/>
</dbReference>
<comment type="caution">
    <text evidence="2">The sequence shown here is derived from an EMBL/GenBank/DDBJ whole genome shotgun (WGS) entry which is preliminary data.</text>
</comment>
<dbReference type="GO" id="GO:0008476">
    <property type="term" value="F:protein-tyrosine sulfotransferase activity"/>
    <property type="evidence" value="ECO:0007669"/>
    <property type="project" value="InterPro"/>
</dbReference>
<organism evidence="2 3">
    <name type="scientific">Prochlorothrix hollandica PCC 9006 = CALU 1027</name>
    <dbReference type="NCBI Taxonomy" id="317619"/>
    <lineage>
        <taxon>Bacteria</taxon>
        <taxon>Bacillati</taxon>
        <taxon>Cyanobacteriota</taxon>
        <taxon>Cyanophyceae</taxon>
        <taxon>Prochlorotrichales</taxon>
        <taxon>Prochlorotrichaceae</taxon>
        <taxon>Prochlorothrix</taxon>
    </lineage>
</organism>
<evidence type="ECO:0000313" key="2">
    <source>
        <dbReference type="EMBL" id="KKI98766.1"/>
    </source>
</evidence>
<protein>
    <recommendedName>
        <fullName evidence="4">Sulfotransferase</fullName>
    </recommendedName>
</protein>
<sequence length="284" mass="32648">MAQSSVPLVFLVGCSRSGTTLLQSLLAAHSAIWSVPETKFFWYANPRHEPKRQQWGLVSRRLRPSLVKFFADIQHPELMGQWIPLPLPLGYATRHFFGQLQGLTQAQGKGLFLEKTPEHFREIPLIQRYLPQAKIINLVRPGQDVVASLYELSQRYPQTWGVNLTDLDRCIDYWLEAVTVAQAYHQDPQHRVVRYDRLVADPPQVLTDLCGFLGLPFEPSILEDYRSVSPGLVRDRERDYKARAAQGIHSQGSQKFYQVCSPEQQRQVQTRLRDHQLDQCFPGS</sequence>
<dbReference type="Proteomes" id="UP000034681">
    <property type="component" value="Unassembled WGS sequence"/>
</dbReference>
<dbReference type="eggNOG" id="COG0726">
    <property type="taxonomic scope" value="Bacteria"/>
</dbReference>
<keyword evidence="3" id="KW-1185">Reference proteome</keyword>
<dbReference type="PANTHER" id="PTHR12788">
    <property type="entry name" value="PROTEIN-TYROSINE SULFOTRANSFERASE 2"/>
    <property type="match status" value="1"/>
</dbReference>
<accession>A0A0M2PWL6</accession>
<dbReference type="InterPro" id="IPR027417">
    <property type="entry name" value="P-loop_NTPase"/>
</dbReference>
<evidence type="ECO:0000313" key="3">
    <source>
        <dbReference type="Proteomes" id="UP000034681"/>
    </source>
</evidence>
<dbReference type="OrthoDB" id="536969at2"/>
<name>A0A0M2PWL6_PROHO</name>
<dbReference type="SUPFAM" id="SSF52540">
    <property type="entry name" value="P-loop containing nucleoside triphosphate hydrolases"/>
    <property type="match status" value="1"/>
</dbReference>
<dbReference type="Pfam" id="PF13469">
    <property type="entry name" value="Sulfotransfer_3"/>
    <property type="match status" value="1"/>
</dbReference>
<dbReference type="STRING" id="317619.GCA_000332315_01462"/>
<dbReference type="PANTHER" id="PTHR12788:SF10">
    <property type="entry name" value="PROTEIN-TYROSINE SULFOTRANSFERASE"/>
    <property type="match status" value="1"/>
</dbReference>
<dbReference type="RefSeq" id="WP_026099413.1">
    <property type="nucleotide sequence ID" value="NZ_KB235936.1"/>
</dbReference>
<evidence type="ECO:0008006" key="4">
    <source>
        <dbReference type="Google" id="ProtNLM"/>
    </source>
</evidence>
<reference evidence="2" key="1">
    <citation type="submission" date="2012-04" db="EMBL/GenBank/DDBJ databases">
        <authorList>
            <person name="Borisov I.G."/>
            <person name="Ivanikova N.V."/>
            <person name="Pinevich A.V."/>
        </authorList>
    </citation>
    <scope>NUCLEOTIDE SEQUENCE [LARGE SCALE GENOMIC DNA]</scope>
    <source>
        <strain evidence="2">CALU 1027</strain>
    </source>
</reference>
<dbReference type="AlphaFoldDB" id="A0A0M2PWL6"/>
<keyword evidence="1" id="KW-0808">Transferase</keyword>